<dbReference type="HOGENOM" id="CLU_3082805_0_0_10"/>
<protein>
    <submittedName>
        <fullName evidence="1">Uncharacterized protein</fullName>
    </submittedName>
</protein>
<dbReference type="RefSeq" id="WP_007654368.1">
    <property type="nucleotide sequence ID" value="NZ_JH976473.1"/>
</dbReference>
<gene>
    <name evidence="1" type="ORF">HMPREF1076_02390</name>
</gene>
<sequence>MEELIGELEFHSRFFSMILAEEMATETELLEAIDEMLDEYIELSNQIKKLQS</sequence>
<dbReference type="EMBL" id="AGZO01000017">
    <property type="protein sequence ID" value="EKN15053.1"/>
    <property type="molecule type" value="Genomic_DNA"/>
</dbReference>
<comment type="caution">
    <text evidence="1">The sequence shown here is derived from an EMBL/GenBank/DDBJ whole genome shotgun (WGS) entry which is preliminary data.</text>
</comment>
<accession>K6AH31</accession>
<proteinExistence type="predicted"/>
<dbReference type="AlphaFoldDB" id="K6AH31"/>
<evidence type="ECO:0000313" key="1">
    <source>
        <dbReference type="EMBL" id="EKN15053.1"/>
    </source>
</evidence>
<organism evidence="1 2">
    <name type="scientific">Parabacteroides goldsteinii CL02T12C30</name>
    <dbReference type="NCBI Taxonomy" id="999418"/>
    <lineage>
        <taxon>Bacteria</taxon>
        <taxon>Pseudomonadati</taxon>
        <taxon>Bacteroidota</taxon>
        <taxon>Bacteroidia</taxon>
        <taxon>Bacteroidales</taxon>
        <taxon>Tannerellaceae</taxon>
        <taxon>Parabacteroides</taxon>
    </lineage>
</organism>
<name>K6AH31_9BACT</name>
<reference evidence="1 2" key="1">
    <citation type="submission" date="2012-02" db="EMBL/GenBank/DDBJ databases">
        <title>The Genome Sequence of Parabacteroides goldsteinii CL02T12C30.</title>
        <authorList>
            <consortium name="The Broad Institute Genome Sequencing Platform"/>
            <person name="Earl A."/>
            <person name="Ward D."/>
            <person name="Feldgarden M."/>
            <person name="Gevers D."/>
            <person name="Zitomersky N.L."/>
            <person name="Coyne M.J."/>
            <person name="Comstock L.E."/>
            <person name="Young S.K."/>
            <person name="Zeng Q."/>
            <person name="Gargeya S."/>
            <person name="Fitzgerald M."/>
            <person name="Haas B."/>
            <person name="Abouelleil A."/>
            <person name="Alvarado L."/>
            <person name="Arachchi H.M."/>
            <person name="Berlin A."/>
            <person name="Chapman S.B."/>
            <person name="Gearin G."/>
            <person name="Goldberg J."/>
            <person name="Griggs A."/>
            <person name="Gujja S."/>
            <person name="Hansen M."/>
            <person name="Heiman D."/>
            <person name="Howarth C."/>
            <person name="Larimer J."/>
            <person name="Lui A."/>
            <person name="MacDonald P.J.P."/>
            <person name="McCowen C."/>
            <person name="Montmayeur A."/>
            <person name="Murphy C."/>
            <person name="Neiman D."/>
            <person name="Pearson M."/>
            <person name="Priest M."/>
            <person name="Roberts A."/>
            <person name="Saif S."/>
            <person name="Shea T."/>
            <person name="Sisk P."/>
            <person name="Stolte C."/>
            <person name="Sykes S."/>
            <person name="Wortman J."/>
            <person name="Nusbaum C."/>
            <person name="Birren B."/>
        </authorList>
    </citation>
    <scope>NUCLEOTIDE SEQUENCE [LARGE SCALE GENOMIC DNA]</scope>
    <source>
        <strain evidence="1 2">CL02T12C30</strain>
    </source>
</reference>
<dbReference type="PATRIC" id="fig|999418.3.peg.2432"/>
<evidence type="ECO:0000313" key="2">
    <source>
        <dbReference type="Proteomes" id="UP000006330"/>
    </source>
</evidence>
<dbReference type="Proteomes" id="UP000006330">
    <property type="component" value="Unassembled WGS sequence"/>
</dbReference>